<evidence type="ECO:0000256" key="1">
    <source>
        <dbReference type="PROSITE-ProRule" id="PRU00076"/>
    </source>
</evidence>
<gene>
    <name evidence="3" type="primary">WBGene00282847</name>
</gene>
<accession>A0A8R1UZA6</accession>
<evidence type="ECO:0000313" key="4">
    <source>
        <dbReference type="Proteomes" id="UP000005239"/>
    </source>
</evidence>
<organism evidence="3 4">
    <name type="scientific">Pristionchus pacificus</name>
    <name type="common">Parasitic nematode worm</name>
    <dbReference type="NCBI Taxonomy" id="54126"/>
    <lineage>
        <taxon>Eukaryota</taxon>
        <taxon>Metazoa</taxon>
        <taxon>Ecdysozoa</taxon>
        <taxon>Nematoda</taxon>
        <taxon>Chromadorea</taxon>
        <taxon>Rhabditida</taxon>
        <taxon>Rhabditina</taxon>
        <taxon>Diplogasteromorpha</taxon>
        <taxon>Diplogasteroidea</taxon>
        <taxon>Neodiplogasteridae</taxon>
        <taxon>Pristionchus</taxon>
    </lineage>
</organism>
<dbReference type="AlphaFoldDB" id="A0A2A6BS38"/>
<evidence type="ECO:0000313" key="3">
    <source>
        <dbReference type="EnsemblMetazoa" id="PPA44478.1"/>
    </source>
</evidence>
<keyword evidence="1" id="KW-1015">Disulfide bond</keyword>
<proteinExistence type="predicted"/>
<comment type="caution">
    <text evidence="1">Lacks conserved residue(s) required for the propagation of feature annotation.</text>
</comment>
<feature type="region of interest" description="Disordered" evidence="2">
    <location>
        <begin position="1"/>
        <end position="21"/>
    </location>
</feature>
<sequence length="98" mass="10431">MNQMGDTLRLPKPTDKKRKEIGDPCAEIPCLNGGRCASNGAVYTCQCTSDRFGPQCQCEHQSIPNPIPNSFSVSGDPCSDVTCAATGTCNTIFEVSLT</sequence>
<evidence type="ECO:0000256" key="2">
    <source>
        <dbReference type="SAM" id="MobiDB-lite"/>
    </source>
</evidence>
<feature type="compositionally biased region" description="Basic and acidic residues" evidence="2">
    <location>
        <begin position="12"/>
        <end position="21"/>
    </location>
</feature>
<dbReference type="EnsemblMetazoa" id="PPA44478.1">
    <property type="protein sequence ID" value="PPA44478.1"/>
    <property type="gene ID" value="WBGene00282847"/>
</dbReference>
<dbReference type="Pfam" id="PF00008">
    <property type="entry name" value="EGF"/>
    <property type="match status" value="1"/>
</dbReference>
<reference evidence="4" key="1">
    <citation type="journal article" date="2008" name="Nat. Genet.">
        <title>The Pristionchus pacificus genome provides a unique perspective on nematode lifestyle and parasitism.</title>
        <authorList>
            <person name="Dieterich C."/>
            <person name="Clifton S.W."/>
            <person name="Schuster L.N."/>
            <person name="Chinwalla A."/>
            <person name="Delehaunty K."/>
            <person name="Dinkelacker I."/>
            <person name="Fulton L."/>
            <person name="Fulton R."/>
            <person name="Godfrey J."/>
            <person name="Minx P."/>
            <person name="Mitreva M."/>
            <person name="Roeseler W."/>
            <person name="Tian H."/>
            <person name="Witte H."/>
            <person name="Yang S.P."/>
            <person name="Wilson R.K."/>
            <person name="Sommer R.J."/>
        </authorList>
    </citation>
    <scope>NUCLEOTIDE SEQUENCE [LARGE SCALE GENOMIC DNA]</scope>
    <source>
        <strain evidence="4">PS312</strain>
    </source>
</reference>
<keyword evidence="1" id="KW-0245">EGF-like domain</keyword>
<dbReference type="PROSITE" id="PS50026">
    <property type="entry name" value="EGF_3"/>
    <property type="match status" value="1"/>
</dbReference>
<keyword evidence="4" id="KW-1185">Reference proteome</keyword>
<accession>A0A2A6BS38</accession>
<dbReference type="PROSITE" id="PS00022">
    <property type="entry name" value="EGF_1"/>
    <property type="match status" value="1"/>
</dbReference>
<reference evidence="3" key="2">
    <citation type="submission" date="2022-06" db="UniProtKB">
        <authorList>
            <consortium name="EnsemblMetazoa"/>
        </authorList>
    </citation>
    <scope>IDENTIFICATION</scope>
    <source>
        <strain evidence="3">PS312</strain>
    </source>
</reference>
<protein>
    <submittedName>
        <fullName evidence="3">EGF-like domain-containing protein</fullName>
    </submittedName>
</protein>
<dbReference type="InterPro" id="IPR000742">
    <property type="entry name" value="EGF"/>
</dbReference>
<name>A0A2A6BS38_PRIPA</name>
<dbReference type="OrthoDB" id="430340at2759"/>
<feature type="disulfide bond" evidence="1">
    <location>
        <begin position="47"/>
        <end position="56"/>
    </location>
</feature>
<dbReference type="Proteomes" id="UP000005239">
    <property type="component" value="Unassembled WGS sequence"/>
</dbReference>
<dbReference type="Gene3D" id="2.10.25.10">
    <property type="entry name" value="Laminin"/>
    <property type="match status" value="1"/>
</dbReference>
<dbReference type="SUPFAM" id="SSF57196">
    <property type="entry name" value="EGF/Laminin"/>
    <property type="match status" value="1"/>
</dbReference>